<feature type="region of interest" description="Disordered" evidence="12">
    <location>
        <begin position="444"/>
        <end position="471"/>
    </location>
</feature>
<keyword evidence="2 11" id="KW-0808">Transferase</keyword>
<dbReference type="Gene3D" id="3.30.300.150">
    <property type="entry name" value="DNA polymerase III, tau subunit, domain V"/>
    <property type="match status" value="1"/>
</dbReference>
<dbReference type="NCBIfam" id="TIGR02397">
    <property type="entry name" value="dnaX_nterm"/>
    <property type="match status" value="1"/>
</dbReference>
<dbReference type="InterPro" id="IPR027417">
    <property type="entry name" value="P-loop_NTPase"/>
</dbReference>
<dbReference type="GO" id="GO:0005524">
    <property type="term" value="F:ATP binding"/>
    <property type="evidence" value="ECO:0007669"/>
    <property type="project" value="UniProtKB-KW"/>
</dbReference>
<dbReference type="InterPro" id="IPR038249">
    <property type="entry name" value="PolIII_tau_V_sf"/>
</dbReference>
<dbReference type="InterPro" id="IPR012763">
    <property type="entry name" value="DNA_pol_III_sug/sutau_N"/>
</dbReference>
<evidence type="ECO:0000256" key="4">
    <source>
        <dbReference type="ARBA" id="ARBA00022705"/>
    </source>
</evidence>
<dbReference type="GO" id="GO:0009360">
    <property type="term" value="C:DNA polymerase III complex"/>
    <property type="evidence" value="ECO:0007669"/>
    <property type="project" value="InterPro"/>
</dbReference>
<dbReference type="Gene3D" id="1.20.272.10">
    <property type="match status" value="1"/>
</dbReference>
<dbReference type="GO" id="GO:0003677">
    <property type="term" value="F:DNA binding"/>
    <property type="evidence" value="ECO:0007669"/>
    <property type="project" value="InterPro"/>
</dbReference>
<protein>
    <recommendedName>
        <fullName evidence="11">DNA polymerase III subunit gamma/tau</fullName>
        <ecNumber evidence="11">2.7.7.7</ecNumber>
    </recommendedName>
</protein>
<feature type="compositionally biased region" description="Polar residues" evidence="12">
    <location>
        <begin position="399"/>
        <end position="412"/>
    </location>
</feature>
<dbReference type="Pfam" id="PF12170">
    <property type="entry name" value="DNA_pol3_tau_5"/>
    <property type="match status" value="1"/>
</dbReference>
<comment type="catalytic activity">
    <reaction evidence="10 11">
        <text>DNA(n) + a 2'-deoxyribonucleoside 5'-triphosphate = DNA(n+1) + diphosphate</text>
        <dbReference type="Rhea" id="RHEA:22508"/>
        <dbReference type="Rhea" id="RHEA-COMP:17339"/>
        <dbReference type="Rhea" id="RHEA-COMP:17340"/>
        <dbReference type="ChEBI" id="CHEBI:33019"/>
        <dbReference type="ChEBI" id="CHEBI:61560"/>
        <dbReference type="ChEBI" id="CHEBI:173112"/>
        <dbReference type="EC" id="2.7.7.7"/>
    </reaction>
</comment>
<evidence type="ECO:0000256" key="10">
    <source>
        <dbReference type="ARBA" id="ARBA00049244"/>
    </source>
</evidence>
<dbReference type="NCBIfam" id="NF005942">
    <property type="entry name" value="PRK07994.1"/>
    <property type="match status" value="1"/>
</dbReference>
<dbReference type="GO" id="GO:0003887">
    <property type="term" value="F:DNA-directed DNA polymerase activity"/>
    <property type="evidence" value="ECO:0007669"/>
    <property type="project" value="UniProtKB-KW"/>
</dbReference>
<keyword evidence="3 11" id="KW-0548">Nucleotidyltransferase</keyword>
<dbReference type="Gene3D" id="1.10.8.60">
    <property type="match status" value="1"/>
</dbReference>
<feature type="compositionally biased region" description="Low complexity" evidence="12">
    <location>
        <begin position="515"/>
        <end position="527"/>
    </location>
</feature>
<dbReference type="SMART" id="SM00382">
    <property type="entry name" value="AAA"/>
    <property type="match status" value="1"/>
</dbReference>
<feature type="region of interest" description="Disordered" evidence="12">
    <location>
        <begin position="483"/>
        <end position="502"/>
    </location>
</feature>
<keyword evidence="4 11" id="KW-0235">DNA replication</keyword>
<dbReference type="EMBL" id="CAAHDN010000006">
    <property type="protein sequence ID" value="VGM94832.1"/>
    <property type="molecule type" value="Genomic_DNA"/>
</dbReference>
<dbReference type="InterPro" id="IPR050238">
    <property type="entry name" value="DNA_Rep/Repair_Clamp_Loader"/>
</dbReference>
<evidence type="ECO:0000256" key="3">
    <source>
        <dbReference type="ARBA" id="ARBA00022695"/>
    </source>
</evidence>
<organism evidence="14">
    <name type="scientific">uncultured Avibacterium sp</name>
    <dbReference type="NCBI Taxonomy" id="1936169"/>
    <lineage>
        <taxon>Bacteria</taxon>
        <taxon>Pseudomonadati</taxon>
        <taxon>Pseudomonadota</taxon>
        <taxon>Gammaproteobacteria</taxon>
        <taxon>Pasteurellales</taxon>
        <taxon>Pasteurellaceae</taxon>
        <taxon>Avibacterium</taxon>
        <taxon>environmental samples</taxon>
    </lineage>
</organism>
<dbReference type="InterPro" id="IPR022754">
    <property type="entry name" value="DNA_pol_III_gamma-3"/>
</dbReference>
<comment type="similarity">
    <text evidence="1 11">Belongs to the DnaX/STICHEL family.</text>
</comment>
<dbReference type="CDD" id="cd18137">
    <property type="entry name" value="HLD_clamp_pol_III_gamma_tau"/>
    <property type="match status" value="1"/>
</dbReference>
<reference evidence="14" key="1">
    <citation type="submission" date="2019-03" db="EMBL/GenBank/DDBJ databases">
        <authorList>
            <consortium name="Pathogen Informatics"/>
        </authorList>
    </citation>
    <scope>NUCLEOTIDE SEQUENCE</scope>
    <source>
        <strain evidence="14">Unknown</strain>
    </source>
</reference>
<dbReference type="Pfam" id="PF22608">
    <property type="entry name" value="DNAX_ATPase_lid"/>
    <property type="match status" value="1"/>
</dbReference>
<dbReference type="NCBIfam" id="NF004046">
    <property type="entry name" value="PRK05563.1"/>
    <property type="match status" value="1"/>
</dbReference>
<dbReference type="PANTHER" id="PTHR11669">
    <property type="entry name" value="REPLICATION FACTOR C / DNA POLYMERASE III GAMMA-TAU SUBUNIT"/>
    <property type="match status" value="1"/>
</dbReference>
<dbReference type="CDD" id="cd00009">
    <property type="entry name" value="AAA"/>
    <property type="match status" value="1"/>
</dbReference>
<evidence type="ECO:0000256" key="8">
    <source>
        <dbReference type="ARBA" id="ARBA00022840"/>
    </source>
</evidence>
<dbReference type="GO" id="GO:0046872">
    <property type="term" value="F:metal ion binding"/>
    <property type="evidence" value="ECO:0007669"/>
    <property type="project" value="UniProtKB-KW"/>
</dbReference>
<dbReference type="FunFam" id="1.10.8.60:FF:000013">
    <property type="entry name" value="DNA polymerase III subunit gamma/tau"/>
    <property type="match status" value="1"/>
</dbReference>
<dbReference type="Pfam" id="PF12169">
    <property type="entry name" value="DNA_pol3_gamma3"/>
    <property type="match status" value="1"/>
</dbReference>
<keyword evidence="9 11" id="KW-0239">DNA-directed DNA polymerase</keyword>
<dbReference type="FunFam" id="3.40.50.300:FF:000014">
    <property type="entry name" value="DNA polymerase III subunit gamma/tau"/>
    <property type="match status" value="1"/>
</dbReference>
<keyword evidence="7" id="KW-0862">Zinc</keyword>
<dbReference type="InterPro" id="IPR021029">
    <property type="entry name" value="DNA_pol_III_tau_dom-5"/>
</dbReference>
<dbReference type="PANTHER" id="PTHR11669:SF0">
    <property type="entry name" value="PROTEIN STICHEL-LIKE 2"/>
    <property type="match status" value="1"/>
</dbReference>
<evidence type="ECO:0000313" key="14">
    <source>
        <dbReference type="EMBL" id="VGM94832.1"/>
    </source>
</evidence>
<evidence type="ECO:0000256" key="9">
    <source>
        <dbReference type="ARBA" id="ARBA00022932"/>
    </source>
</evidence>
<accession>A0A486XB24</accession>
<evidence type="ECO:0000256" key="7">
    <source>
        <dbReference type="ARBA" id="ARBA00022833"/>
    </source>
</evidence>
<feature type="region of interest" description="Disordered" evidence="12">
    <location>
        <begin position="515"/>
        <end position="542"/>
    </location>
</feature>
<keyword evidence="8 11" id="KW-0067">ATP-binding</keyword>
<dbReference type="FunFam" id="1.20.272.10:FF:000003">
    <property type="entry name" value="DNA polymerase III subunit gamma/tau"/>
    <property type="match status" value="1"/>
</dbReference>
<evidence type="ECO:0000256" key="2">
    <source>
        <dbReference type="ARBA" id="ARBA00022679"/>
    </source>
</evidence>
<gene>
    <name evidence="11 14" type="primary">dnaX</name>
    <name evidence="14" type="ORF">NCTC4101_00177</name>
</gene>
<comment type="function">
    <text evidence="11">DNA polymerase III is a complex, multichain enzyme responsible for most of the replicative synthesis in bacteria. This DNA polymerase also exhibits 3' to 5' exonuclease activity.</text>
</comment>
<evidence type="ECO:0000256" key="1">
    <source>
        <dbReference type="ARBA" id="ARBA00006360"/>
    </source>
</evidence>
<feature type="domain" description="AAA+ ATPase" evidence="13">
    <location>
        <begin position="37"/>
        <end position="178"/>
    </location>
</feature>
<dbReference type="SUPFAM" id="SSF52540">
    <property type="entry name" value="P-loop containing nucleoside triphosphate hydrolases"/>
    <property type="match status" value="1"/>
</dbReference>
<evidence type="ECO:0000256" key="6">
    <source>
        <dbReference type="ARBA" id="ARBA00022741"/>
    </source>
</evidence>
<evidence type="ECO:0000256" key="12">
    <source>
        <dbReference type="SAM" id="MobiDB-lite"/>
    </source>
</evidence>
<dbReference type="InterPro" id="IPR045085">
    <property type="entry name" value="HLD_clamp_pol_III_gamma_tau"/>
</dbReference>
<evidence type="ECO:0000256" key="5">
    <source>
        <dbReference type="ARBA" id="ARBA00022723"/>
    </source>
</evidence>
<comment type="subunit">
    <text evidence="11">DNA polymerase III contains a core (composed of alpha, epsilon and theta chains) that associates with a tau subunit. This core dimerizes to form the POLIII' complex. PolIII' associates with the gamma complex (composed of gamma, delta, delta', psi and chi chains) and with the beta chain to form the complete DNA polymerase III complex.</text>
</comment>
<dbReference type="AlphaFoldDB" id="A0A486XB24"/>
<keyword evidence="6 11" id="KW-0547">Nucleotide-binding</keyword>
<evidence type="ECO:0000256" key="11">
    <source>
        <dbReference type="RuleBase" id="RU364063"/>
    </source>
</evidence>
<evidence type="ECO:0000259" key="13">
    <source>
        <dbReference type="SMART" id="SM00382"/>
    </source>
</evidence>
<feature type="region of interest" description="Disordered" evidence="12">
    <location>
        <begin position="399"/>
        <end position="431"/>
    </location>
</feature>
<keyword evidence="5" id="KW-0479">Metal-binding</keyword>
<name>A0A486XB24_9PAST</name>
<dbReference type="InterPro" id="IPR003593">
    <property type="entry name" value="AAA+_ATPase"/>
</dbReference>
<dbReference type="GO" id="GO:0006261">
    <property type="term" value="P:DNA-templated DNA replication"/>
    <property type="evidence" value="ECO:0007669"/>
    <property type="project" value="TreeGrafter"/>
</dbReference>
<feature type="compositionally biased region" description="Low complexity" evidence="12">
    <location>
        <begin position="419"/>
        <end position="431"/>
    </location>
</feature>
<dbReference type="Gene3D" id="3.40.50.300">
    <property type="entry name" value="P-loop containing nucleotide triphosphate hydrolases"/>
    <property type="match status" value="1"/>
</dbReference>
<dbReference type="Pfam" id="PF13177">
    <property type="entry name" value="DNA_pol3_delta2"/>
    <property type="match status" value="1"/>
</dbReference>
<sequence>MSYQVLARKWRPQKFSDVVGQKPVLTALANGLNENRLHHAYLFSGTRGVGKTSIARLFAKGLNCVEGVTANPCGVCEHCKAIEEGRFIDLIEIDAASRTKVEDTRELLDNVQYKPVQGRYKVYLIDEVHMLSRHSFNALLKTLEEPPEYVKFLLATTDPQKLPITILSRCIQFHLKALDQQQIADHLSFILQQEKIPFAPLAIEKLAKAAQGSIRDSLSLTDQAIAMSNGNITLDAVNTMLGLLDDSQPIDILYALQQGNGESLMKAIQAVAEKGGDWSELLKAVAENLHKIAMCQLLPQAQISDESHIGFLAKHLPPEDVQFFYQIILNGQKELAFAPNQRMGVEMILLRALAFHPKLIQAAPAMQPVEQVNERNHSAQSAGQNSAKLVEMPVVSQQIKANSAPQTKTMPSARQPVRSTPSHSSSPVSDSTFDVLDALDQLSKPTASEKKNTNANNAKLVSEPAVSHSQEISLPVVERKFTQQKNTARATHQVSQPSVSQSAISQLPISQLPISQAPISQPPSQSATAIPPMSEPVGESVVQNSSDFSADLDQEEDLNLPENYRWNWSNPAMAEEQDSASPSEIRKAILENTTPELKEKVLTMAKAQDKWTEIIEQLDISGLAKQMAMNCVILSQDEKQIRLGLRQDKLHLNNEKLRIQLQNALSQFYQQDMAVSVDVNTDFQQLTPMDYRKQIYQELSDQARENLQSDERLQRLCEEFGGVLELDSVRPV</sequence>
<dbReference type="SUPFAM" id="SSF48019">
    <property type="entry name" value="post-AAA+ oligomerization domain-like"/>
    <property type="match status" value="1"/>
</dbReference>
<proteinExistence type="inferred from homology"/>
<dbReference type="InterPro" id="IPR008921">
    <property type="entry name" value="DNA_pol3_clamp-load_cplx_C"/>
</dbReference>
<dbReference type="EC" id="2.7.7.7" evidence="11"/>